<keyword evidence="2" id="KW-1185">Reference proteome</keyword>
<evidence type="ECO:0000313" key="2">
    <source>
        <dbReference type="Proteomes" id="UP000789375"/>
    </source>
</evidence>
<reference evidence="1" key="1">
    <citation type="submission" date="2021-06" db="EMBL/GenBank/DDBJ databases">
        <authorList>
            <person name="Kallberg Y."/>
            <person name="Tangrot J."/>
            <person name="Rosling A."/>
        </authorList>
    </citation>
    <scope>NUCLEOTIDE SEQUENCE</scope>
    <source>
        <strain evidence="1">87-6 pot B 2015</strain>
    </source>
</reference>
<comment type="caution">
    <text evidence="1">The sequence shown here is derived from an EMBL/GenBank/DDBJ whole genome shotgun (WGS) entry which is preliminary data.</text>
</comment>
<dbReference type="EMBL" id="CAJVPP010017529">
    <property type="protein sequence ID" value="CAG8732833.1"/>
    <property type="molecule type" value="Genomic_DNA"/>
</dbReference>
<protein>
    <submittedName>
        <fullName evidence="1">7549_t:CDS:1</fullName>
    </submittedName>
</protein>
<organism evidence="1 2">
    <name type="scientific">Funneliformis mosseae</name>
    <name type="common">Endomycorrhizal fungus</name>
    <name type="synonym">Glomus mosseae</name>
    <dbReference type="NCBI Taxonomy" id="27381"/>
    <lineage>
        <taxon>Eukaryota</taxon>
        <taxon>Fungi</taxon>
        <taxon>Fungi incertae sedis</taxon>
        <taxon>Mucoromycota</taxon>
        <taxon>Glomeromycotina</taxon>
        <taxon>Glomeromycetes</taxon>
        <taxon>Glomerales</taxon>
        <taxon>Glomeraceae</taxon>
        <taxon>Funneliformis</taxon>
    </lineage>
</organism>
<proteinExistence type="predicted"/>
<sequence>QYRNIERKHLKAVMENPCLLLKIKIILVMEELYNMNTIVPQASELSYMDASDPSIL</sequence>
<gene>
    <name evidence="1" type="ORF">FMOSSE_LOCUS15729</name>
</gene>
<name>A0A9N9IF17_FUNMO</name>
<accession>A0A9N9IF17</accession>
<dbReference type="Proteomes" id="UP000789375">
    <property type="component" value="Unassembled WGS sequence"/>
</dbReference>
<evidence type="ECO:0000313" key="1">
    <source>
        <dbReference type="EMBL" id="CAG8732833.1"/>
    </source>
</evidence>
<feature type="non-terminal residue" evidence="1">
    <location>
        <position position="56"/>
    </location>
</feature>
<dbReference type="AlphaFoldDB" id="A0A9N9IF17"/>